<dbReference type="KEGG" id="whr:OG579_21335"/>
<keyword evidence="3" id="KW-0808">Transferase</keyword>
<evidence type="ECO:0000256" key="1">
    <source>
        <dbReference type="ARBA" id="ARBA00001933"/>
    </source>
</evidence>
<dbReference type="GO" id="GO:0008483">
    <property type="term" value="F:transaminase activity"/>
    <property type="evidence" value="ECO:0007669"/>
    <property type="project" value="UniProtKB-KW"/>
</dbReference>
<dbReference type="EMBL" id="CP108021">
    <property type="protein sequence ID" value="WUM20192.1"/>
    <property type="molecule type" value="Genomic_DNA"/>
</dbReference>
<dbReference type="Proteomes" id="UP001432128">
    <property type="component" value="Chromosome"/>
</dbReference>
<dbReference type="PANTHER" id="PTHR42790">
    <property type="entry name" value="AMINOTRANSFERASE"/>
    <property type="match status" value="1"/>
</dbReference>
<dbReference type="CDD" id="cd00609">
    <property type="entry name" value="AAT_like"/>
    <property type="match status" value="1"/>
</dbReference>
<dbReference type="PANTHER" id="PTHR42790:SF19">
    <property type="entry name" value="KYNURENINE_ALPHA-AMINOADIPATE AMINOTRANSFERASE, MITOCHONDRIAL"/>
    <property type="match status" value="1"/>
</dbReference>
<sequence length="392" mass="41019">MPSSSSLVSPPVHPSRSAAAVPGSAIRDLLRLTETPAVLSMAGGLPATELIPAQRIADATAAAVGDRDLLQYTASAGLRRTRESIARHEAVAPEQVLVTHGSQQALSLLAAALVDPGDVVVVDDPVYVGAMQVFASVGADIRGLPLTEKGIDVSLLARWCADGLRPTIVHTVTAFHNPGGVSADAARRRDLAELADRHGFWVIDDDPYGRLRFRGDVPAPTRSFGDRVITLGSASKILAPALRVGWLIAPPQVVALVERLRQSADLCGSALCQAVVGDLLDDTDWLSAHIAAVAGAYSRRAHALVAALDDVFGEAIETSVPDGGMFCWARLPGVDTTALLDAAVGHGVAYVPGQAFSVRRDLSDRLRLSFATLTEDQLRTAAGRLHAATAAG</sequence>
<dbReference type="InterPro" id="IPR015424">
    <property type="entry name" value="PyrdxlP-dep_Trfase"/>
</dbReference>
<dbReference type="Gene3D" id="3.90.1150.10">
    <property type="entry name" value="Aspartate Aminotransferase, domain 1"/>
    <property type="match status" value="1"/>
</dbReference>
<feature type="domain" description="Aminotransferase class I/classII large" evidence="5">
    <location>
        <begin position="50"/>
        <end position="385"/>
    </location>
</feature>
<accession>A0AAU4K2D8</accession>
<dbReference type="InterPro" id="IPR015421">
    <property type="entry name" value="PyrdxlP-dep_Trfase_major"/>
</dbReference>
<gene>
    <name evidence="6" type="ORF">OG579_21335</name>
</gene>
<name>A0AAU4K2D8_9NOCA</name>
<dbReference type="GO" id="GO:0030170">
    <property type="term" value="F:pyridoxal phosphate binding"/>
    <property type="evidence" value="ECO:0007669"/>
    <property type="project" value="InterPro"/>
</dbReference>
<dbReference type="Gene3D" id="3.40.640.10">
    <property type="entry name" value="Type I PLP-dependent aspartate aminotransferase-like (Major domain)"/>
    <property type="match status" value="1"/>
</dbReference>
<evidence type="ECO:0000256" key="4">
    <source>
        <dbReference type="ARBA" id="ARBA00022898"/>
    </source>
</evidence>
<dbReference type="InterPro" id="IPR015422">
    <property type="entry name" value="PyrdxlP-dep_Trfase_small"/>
</dbReference>
<evidence type="ECO:0000313" key="6">
    <source>
        <dbReference type="EMBL" id="WUM20192.1"/>
    </source>
</evidence>
<dbReference type="GO" id="GO:1901605">
    <property type="term" value="P:alpha-amino acid metabolic process"/>
    <property type="evidence" value="ECO:0007669"/>
    <property type="project" value="TreeGrafter"/>
</dbReference>
<reference evidence="6 7" key="1">
    <citation type="submission" date="2022-10" db="EMBL/GenBank/DDBJ databases">
        <title>The complete genomes of actinobacterial strains from the NBC collection.</title>
        <authorList>
            <person name="Joergensen T.S."/>
            <person name="Alvarez Arevalo M."/>
            <person name="Sterndorff E.B."/>
            <person name="Faurdal D."/>
            <person name="Vuksanovic O."/>
            <person name="Mourched A.-S."/>
            <person name="Charusanti P."/>
            <person name="Shaw S."/>
            <person name="Blin K."/>
            <person name="Weber T."/>
        </authorList>
    </citation>
    <scope>NUCLEOTIDE SEQUENCE [LARGE SCALE GENOMIC DNA]</scope>
    <source>
        <strain evidence="6 7">NBC_00319</strain>
    </source>
</reference>
<dbReference type="Pfam" id="PF00155">
    <property type="entry name" value="Aminotran_1_2"/>
    <property type="match status" value="1"/>
</dbReference>
<evidence type="ECO:0000313" key="7">
    <source>
        <dbReference type="Proteomes" id="UP001432128"/>
    </source>
</evidence>
<keyword evidence="4" id="KW-0663">Pyridoxal phosphate</keyword>
<comment type="cofactor">
    <cofactor evidence="1">
        <name>pyridoxal 5'-phosphate</name>
        <dbReference type="ChEBI" id="CHEBI:597326"/>
    </cofactor>
</comment>
<dbReference type="InterPro" id="IPR050859">
    <property type="entry name" value="Class-I_PLP-dep_aminotransf"/>
</dbReference>
<evidence type="ECO:0000256" key="2">
    <source>
        <dbReference type="ARBA" id="ARBA00022576"/>
    </source>
</evidence>
<evidence type="ECO:0000259" key="5">
    <source>
        <dbReference type="Pfam" id="PF00155"/>
    </source>
</evidence>
<dbReference type="SUPFAM" id="SSF53383">
    <property type="entry name" value="PLP-dependent transferases"/>
    <property type="match status" value="1"/>
</dbReference>
<keyword evidence="7" id="KW-1185">Reference proteome</keyword>
<dbReference type="AlphaFoldDB" id="A0AAU4K2D8"/>
<keyword evidence="2 6" id="KW-0032">Aminotransferase</keyword>
<dbReference type="InterPro" id="IPR004839">
    <property type="entry name" value="Aminotransferase_I/II_large"/>
</dbReference>
<proteinExistence type="predicted"/>
<evidence type="ECO:0000256" key="3">
    <source>
        <dbReference type="ARBA" id="ARBA00022679"/>
    </source>
</evidence>
<organism evidence="6 7">
    <name type="scientific">Williamsia herbipolensis</name>
    <dbReference type="NCBI Taxonomy" id="1603258"/>
    <lineage>
        <taxon>Bacteria</taxon>
        <taxon>Bacillati</taxon>
        <taxon>Actinomycetota</taxon>
        <taxon>Actinomycetes</taxon>
        <taxon>Mycobacteriales</taxon>
        <taxon>Nocardiaceae</taxon>
        <taxon>Williamsia</taxon>
    </lineage>
</organism>
<dbReference type="RefSeq" id="WP_328857578.1">
    <property type="nucleotide sequence ID" value="NZ_CP108021.1"/>
</dbReference>
<protein>
    <submittedName>
        <fullName evidence="6">PLP-dependent aminotransferase family protein</fullName>
    </submittedName>
</protein>